<organism evidence="1 2">
    <name type="scientific">Pseudoalteromonas holothuriae</name>
    <dbReference type="NCBI Taxonomy" id="2963714"/>
    <lineage>
        <taxon>Bacteria</taxon>
        <taxon>Pseudomonadati</taxon>
        <taxon>Pseudomonadota</taxon>
        <taxon>Gammaproteobacteria</taxon>
        <taxon>Alteromonadales</taxon>
        <taxon>Pseudoalteromonadaceae</taxon>
        <taxon>Pseudoalteromonas</taxon>
    </lineage>
</organism>
<dbReference type="Proteomes" id="UP001152467">
    <property type="component" value="Unassembled WGS sequence"/>
</dbReference>
<gene>
    <name evidence="1" type="ORF">PSECIP111854_00537</name>
</gene>
<keyword evidence="2" id="KW-1185">Reference proteome</keyword>
<proteinExistence type="predicted"/>
<comment type="caution">
    <text evidence="1">The sequence shown here is derived from an EMBL/GenBank/DDBJ whole genome shotgun (WGS) entry which is preliminary data.</text>
</comment>
<dbReference type="AlphaFoldDB" id="A0A9W4QRU9"/>
<dbReference type="RefSeq" id="WP_261625722.1">
    <property type="nucleotide sequence ID" value="NZ_CAMAPC010000002.1"/>
</dbReference>
<sequence length="177" mass="20668">MRNLNFLLTLVLVTAFFTLGKEQQNQSYKHVGDDRKCSLEKIDYSTEQEISFCVEIMSAQNDKRFREYTLYAAKLGHGHAALEVYSNDTFPISVKDKNKYLFQAAYSCYQPAYYLAFKSEAESGDKKEAELWYLLLKMEHNLGAKDLFNQLQVEKPIEQMVYDKLLSFFGRFQCNQV</sequence>
<protein>
    <submittedName>
        <fullName evidence="1">Uncharacterized protein</fullName>
    </submittedName>
</protein>
<evidence type="ECO:0000313" key="2">
    <source>
        <dbReference type="Proteomes" id="UP001152467"/>
    </source>
</evidence>
<accession>A0A9W4QRU9</accession>
<evidence type="ECO:0000313" key="1">
    <source>
        <dbReference type="EMBL" id="CAH9050470.1"/>
    </source>
</evidence>
<dbReference type="EMBL" id="CAMAPC010000002">
    <property type="protein sequence ID" value="CAH9050470.1"/>
    <property type="molecule type" value="Genomic_DNA"/>
</dbReference>
<reference evidence="1" key="1">
    <citation type="submission" date="2022-07" db="EMBL/GenBank/DDBJ databases">
        <authorList>
            <person name="Criscuolo A."/>
        </authorList>
    </citation>
    <scope>NUCLEOTIDE SEQUENCE</scope>
    <source>
        <strain evidence="1">CIP111854</strain>
    </source>
</reference>
<name>A0A9W4QRU9_9GAMM</name>